<comment type="cofactor">
    <cofactor evidence="1">
        <name>Zn(2+)</name>
        <dbReference type="ChEBI" id="CHEBI:29105"/>
    </cofactor>
</comment>
<feature type="domain" description="Peptidase M48" evidence="13">
    <location>
        <begin position="116"/>
        <end position="309"/>
    </location>
</feature>
<evidence type="ECO:0000256" key="5">
    <source>
        <dbReference type="ARBA" id="ARBA00022692"/>
    </source>
</evidence>
<feature type="transmembrane region" description="Helical" evidence="12">
    <location>
        <begin position="12"/>
        <end position="33"/>
    </location>
</feature>
<feature type="transmembrane region" description="Helical" evidence="12">
    <location>
        <begin position="386"/>
        <end position="407"/>
    </location>
</feature>
<comment type="subcellular location">
    <subcellularLocation>
        <location evidence="2">Cell membrane</location>
        <topology evidence="2">Multi-pass membrane protein</topology>
    </subcellularLocation>
</comment>
<feature type="transmembrane region" description="Helical" evidence="12">
    <location>
        <begin position="452"/>
        <end position="470"/>
    </location>
</feature>
<feature type="transmembrane region" description="Helical" evidence="12">
    <location>
        <begin position="82"/>
        <end position="103"/>
    </location>
</feature>
<reference evidence="15" key="1">
    <citation type="journal article" date="2019" name="Int. J. Syst. Evol. Microbiol.">
        <title>The Global Catalogue of Microorganisms (GCM) 10K type strain sequencing project: providing services to taxonomists for standard genome sequencing and annotation.</title>
        <authorList>
            <consortium name="The Broad Institute Genomics Platform"/>
            <consortium name="The Broad Institute Genome Sequencing Center for Infectious Disease"/>
            <person name="Wu L."/>
            <person name="Ma J."/>
        </authorList>
    </citation>
    <scope>NUCLEOTIDE SEQUENCE [LARGE SCALE GENOMIC DNA]</scope>
    <source>
        <strain evidence="15">JCM 17138</strain>
    </source>
</reference>
<sequence>MRANGAGTTQRFVLLVVLFVAGTLSMLSDLLFMLTDPRTTLGGCALAAGFNDERNDPANVLAQATPAYHACVDHYVGRWKLLWLPLIATLVVMLLALLLYVLIPRWKGRSSRVAALQQADVIEWLTDLAATSGLRRAPRFVMDPNVLFSANAVVFGRPGRYTVRLDLGLVKLFHQDRSAFRATLLHEFAHIRNRDVDITYLTVAIWRVFLIGVLIPFVAVDSWLLLTGDPAPGLARNLVLAAFMVVLMYLTTADVLRSREIYADLDAVARGADATYWTRHQGRRPARRKVVSLLLTHPDWEVRVAALADASAPVAVGAPAMVLTGVSVQLLGYLITFTPGLNNYLPAWLADPGVWPAAALATAVGGIAVWRGVVHARGGGARPSGLRAGLWLGAGQFGGELAVSQFLGNQWAPEFPEAFLLLLLLVVPAAVLWWTAGCAALFAGLPSGRRSAAGAVTLAVTCMAFAWWHGAWQAVGTTFSAGMPYSASSALTFLNDGFAPADRLTPSTTSHVIAVLTVVVVSLASNGWGMWLTAGLWIVPLAGLARRPRSAGTACSLLFGAAAGIGVVAVTHRAQVWIWHDRQPFVPSVTVYTGWLFAVLLCGAVGAALAAAWVSRGDAAAATAAAGSAMAIGLAVLLVVNGTDGCVRPLNIVHSGCEIAAEGDWQVLTFFLPELLAVAGMATVAAALPVAVAVRLSLRVRHLLDRPRSPWCRDLRLIGTVAACGVLASLCAATYADVRASGGRLDRAGFDPFITRLQRGPVSSRQLGMQIWAWGYFGGAHLMGDYERALADIDRSVNPDGSVDGTAIRRGCTDLLRTIDRAEAYFPIPASAEQSVWSGVLTSSRTSAQDCLGALPVTDWKELRPVLTALNPPVDPVAALFDDLVELAKPAGMRLRTR</sequence>
<dbReference type="EMBL" id="BAABDE010000013">
    <property type="protein sequence ID" value="GAA3788210.1"/>
    <property type="molecule type" value="Genomic_DNA"/>
</dbReference>
<dbReference type="RefSeq" id="WP_275771786.1">
    <property type="nucleotide sequence ID" value="NZ_BAABDE010000013.1"/>
</dbReference>
<comment type="caution">
    <text evidence="14">The sequence shown here is derived from an EMBL/GenBank/DDBJ whole genome shotgun (WGS) entry which is preliminary data.</text>
</comment>
<dbReference type="PANTHER" id="PTHR43221">
    <property type="entry name" value="PROTEASE HTPX"/>
    <property type="match status" value="1"/>
</dbReference>
<evidence type="ECO:0000256" key="1">
    <source>
        <dbReference type="ARBA" id="ARBA00001947"/>
    </source>
</evidence>
<protein>
    <recommendedName>
        <fullName evidence="13">Peptidase M48 domain-containing protein</fullName>
    </recommendedName>
</protein>
<feature type="transmembrane region" description="Helical" evidence="12">
    <location>
        <begin position="312"/>
        <end position="335"/>
    </location>
</feature>
<evidence type="ECO:0000256" key="7">
    <source>
        <dbReference type="ARBA" id="ARBA00022801"/>
    </source>
</evidence>
<evidence type="ECO:0000256" key="9">
    <source>
        <dbReference type="ARBA" id="ARBA00022989"/>
    </source>
</evidence>
<feature type="transmembrane region" description="Helical" evidence="12">
    <location>
        <begin position="355"/>
        <end position="374"/>
    </location>
</feature>
<dbReference type="InterPro" id="IPR050083">
    <property type="entry name" value="HtpX_protease"/>
</dbReference>
<feature type="transmembrane region" description="Helical" evidence="12">
    <location>
        <begin position="621"/>
        <end position="640"/>
    </location>
</feature>
<feature type="transmembrane region" description="Helical" evidence="12">
    <location>
        <begin position="419"/>
        <end position="445"/>
    </location>
</feature>
<keyword evidence="6" id="KW-0479">Metal-binding</keyword>
<feature type="transmembrane region" description="Helical" evidence="12">
    <location>
        <begin position="238"/>
        <end position="256"/>
    </location>
</feature>
<evidence type="ECO:0000256" key="6">
    <source>
        <dbReference type="ARBA" id="ARBA00022723"/>
    </source>
</evidence>
<feature type="transmembrane region" description="Helical" evidence="12">
    <location>
        <begin position="551"/>
        <end position="572"/>
    </location>
</feature>
<evidence type="ECO:0000256" key="2">
    <source>
        <dbReference type="ARBA" id="ARBA00004651"/>
    </source>
</evidence>
<feature type="transmembrane region" description="Helical" evidence="12">
    <location>
        <begin position="592"/>
        <end position="614"/>
    </location>
</feature>
<feature type="transmembrane region" description="Helical" evidence="12">
    <location>
        <begin position="675"/>
        <end position="694"/>
    </location>
</feature>
<dbReference type="Proteomes" id="UP001501009">
    <property type="component" value="Unassembled WGS sequence"/>
</dbReference>
<evidence type="ECO:0000256" key="4">
    <source>
        <dbReference type="ARBA" id="ARBA00022670"/>
    </source>
</evidence>
<keyword evidence="3" id="KW-1003">Cell membrane</keyword>
<dbReference type="InterPro" id="IPR001915">
    <property type="entry name" value="Peptidase_M48"/>
</dbReference>
<evidence type="ECO:0000256" key="11">
    <source>
        <dbReference type="ARBA" id="ARBA00023136"/>
    </source>
</evidence>
<keyword evidence="4" id="KW-0645">Protease</keyword>
<evidence type="ECO:0000313" key="14">
    <source>
        <dbReference type="EMBL" id="GAA3788210.1"/>
    </source>
</evidence>
<gene>
    <name evidence="14" type="ORF">GCM10022403_023350</name>
</gene>
<name>A0ABP7HG30_9ACTN</name>
<dbReference type="PANTHER" id="PTHR43221:SF1">
    <property type="entry name" value="PROTEASE HTPX"/>
    <property type="match status" value="1"/>
</dbReference>
<feature type="transmembrane region" description="Helical" evidence="12">
    <location>
        <begin position="715"/>
        <end position="736"/>
    </location>
</feature>
<keyword evidence="8" id="KW-0862">Zinc</keyword>
<keyword evidence="7" id="KW-0378">Hydrolase</keyword>
<evidence type="ECO:0000259" key="13">
    <source>
        <dbReference type="Pfam" id="PF01435"/>
    </source>
</evidence>
<evidence type="ECO:0000256" key="8">
    <source>
        <dbReference type="ARBA" id="ARBA00022833"/>
    </source>
</evidence>
<dbReference type="Pfam" id="PF01435">
    <property type="entry name" value="Peptidase_M48"/>
    <property type="match status" value="1"/>
</dbReference>
<keyword evidence="5 12" id="KW-0812">Transmembrane</keyword>
<evidence type="ECO:0000256" key="12">
    <source>
        <dbReference type="SAM" id="Phobius"/>
    </source>
</evidence>
<proteinExistence type="predicted"/>
<keyword evidence="15" id="KW-1185">Reference proteome</keyword>
<feature type="transmembrane region" description="Helical" evidence="12">
    <location>
        <begin position="512"/>
        <end position="539"/>
    </location>
</feature>
<dbReference type="Gene3D" id="3.30.2010.10">
    <property type="entry name" value="Metalloproteases ('zincins'), catalytic domain"/>
    <property type="match status" value="1"/>
</dbReference>
<dbReference type="CDD" id="cd07329">
    <property type="entry name" value="M56_like"/>
    <property type="match status" value="1"/>
</dbReference>
<evidence type="ECO:0000256" key="3">
    <source>
        <dbReference type="ARBA" id="ARBA00022475"/>
    </source>
</evidence>
<evidence type="ECO:0000313" key="15">
    <source>
        <dbReference type="Proteomes" id="UP001501009"/>
    </source>
</evidence>
<keyword evidence="11 12" id="KW-0472">Membrane</keyword>
<feature type="transmembrane region" description="Helical" evidence="12">
    <location>
        <begin position="198"/>
        <end position="218"/>
    </location>
</feature>
<accession>A0ABP7HG30</accession>
<organism evidence="14 15">
    <name type="scientific">Streptomyces coacervatus</name>
    <dbReference type="NCBI Taxonomy" id="647381"/>
    <lineage>
        <taxon>Bacteria</taxon>
        <taxon>Bacillati</taxon>
        <taxon>Actinomycetota</taxon>
        <taxon>Actinomycetes</taxon>
        <taxon>Kitasatosporales</taxon>
        <taxon>Streptomycetaceae</taxon>
        <taxon>Streptomyces</taxon>
    </lineage>
</organism>
<evidence type="ECO:0000256" key="10">
    <source>
        <dbReference type="ARBA" id="ARBA00023049"/>
    </source>
</evidence>
<keyword evidence="10" id="KW-0482">Metalloprotease</keyword>
<keyword evidence="9 12" id="KW-1133">Transmembrane helix</keyword>